<evidence type="ECO:0000256" key="6">
    <source>
        <dbReference type="ARBA" id="ARBA00023163"/>
    </source>
</evidence>
<dbReference type="GO" id="GO:0045892">
    <property type="term" value="P:negative regulation of DNA-templated transcription"/>
    <property type="evidence" value="ECO:0007669"/>
    <property type="project" value="TreeGrafter"/>
</dbReference>
<evidence type="ECO:0000256" key="4">
    <source>
        <dbReference type="ARBA" id="ARBA00023015"/>
    </source>
</evidence>
<dbReference type="EMBL" id="LGKN01000006">
    <property type="protein sequence ID" value="KPL87187.1"/>
    <property type="molecule type" value="Genomic_DNA"/>
</dbReference>
<feature type="binding site" evidence="7">
    <location>
        <position position="138"/>
    </location>
    <ligand>
        <name>Zn(2+)</name>
        <dbReference type="ChEBI" id="CHEBI:29105"/>
    </ligand>
</feature>
<comment type="cofactor">
    <cofactor evidence="8">
        <name>Mn(2+)</name>
        <dbReference type="ChEBI" id="CHEBI:29035"/>
    </cofactor>
    <cofactor evidence="8">
        <name>Fe(2+)</name>
        <dbReference type="ChEBI" id="CHEBI:29033"/>
    </cofactor>
    <text evidence="8">Binds 1 Mn(2+) or Fe(2+) ion per subunit.</text>
</comment>
<dbReference type="AlphaFoldDB" id="A0A0M9UC15"/>
<sequence>MSMVEQTLQALRDAGLKITASRRVIIETLAEMDRHVTAAELLEAVQRRVPEIGKASVYRTLDVLVRLNVVQACTLGSTTTTYILTAAGHHHHLVCLVCNRTIEIDECILDEATEAIGRKFGFVVEGHLVEVYGKCPDCSQTRSTPTTE</sequence>
<dbReference type="CDD" id="cd07153">
    <property type="entry name" value="Fur_like"/>
    <property type="match status" value="1"/>
</dbReference>
<dbReference type="Proteomes" id="UP000037784">
    <property type="component" value="Unassembled WGS sequence"/>
</dbReference>
<comment type="cofactor">
    <cofactor evidence="7">
        <name>Zn(2+)</name>
        <dbReference type="ChEBI" id="CHEBI:29105"/>
    </cofactor>
    <text evidence="7">Binds 1 zinc ion per subunit.</text>
</comment>
<evidence type="ECO:0000256" key="7">
    <source>
        <dbReference type="PIRSR" id="PIRSR602481-1"/>
    </source>
</evidence>
<dbReference type="GO" id="GO:0008270">
    <property type="term" value="F:zinc ion binding"/>
    <property type="evidence" value="ECO:0007669"/>
    <property type="project" value="TreeGrafter"/>
</dbReference>
<feature type="binding site" evidence="8">
    <location>
        <position position="127"/>
    </location>
    <ligand>
        <name>Fe cation</name>
        <dbReference type="ChEBI" id="CHEBI:24875"/>
    </ligand>
</feature>
<evidence type="ECO:0000313" key="9">
    <source>
        <dbReference type="EMBL" id="GAP62448.1"/>
    </source>
</evidence>
<dbReference type="Gene3D" id="3.30.1490.190">
    <property type="match status" value="1"/>
</dbReference>
<evidence type="ECO:0000256" key="3">
    <source>
        <dbReference type="ARBA" id="ARBA00022833"/>
    </source>
</evidence>
<dbReference type="InterPro" id="IPR036388">
    <property type="entry name" value="WH-like_DNA-bd_sf"/>
</dbReference>
<feature type="binding site" evidence="7">
    <location>
        <position position="98"/>
    </location>
    <ligand>
        <name>Zn(2+)</name>
        <dbReference type="ChEBI" id="CHEBI:29105"/>
    </ligand>
</feature>
<evidence type="ECO:0000256" key="8">
    <source>
        <dbReference type="PIRSR" id="PIRSR602481-2"/>
    </source>
</evidence>
<dbReference type="InterPro" id="IPR036390">
    <property type="entry name" value="WH_DNA-bd_sf"/>
</dbReference>
<dbReference type="GO" id="GO:0000976">
    <property type="term" value="F:transcription cis-regulatory region binding"/>
    <property type="evidence" value="ECO:0007669"/>
    <property type="project" value="TreeGrafter"/>
</dbReference>
<dbReference type="InParanoid" id="A0A0M9UC15"/>
<keyword evidence="6" id="KW-0804">Transcription</keyword>
<proteinExistence type="inferred from homology"/>
<reference evidence="11" key="3">
    <citation type="submission" date="2015-08" db="EMBL/GenBank/DDBJ databases">
        <title>Draft Genome Sequence of a Heterotrophic Facultative Anaerobic Bacterium Ardenticatena maritima Strain 110S.</title>
        <authorList>
            <person name="Kawaichi S."/>
            <person name="Yoshida T."/>
            <person name="Sako Y."/>
            <person name="Nakamura R."/>
        </authorList>
    </citation>
    <scope>NUCLEOTIDE SEQUENCE [LARGE SCALE GENOMIC DNA]</scope>
    <source>
        <strain evidence="11">110S</strain>
    </source>
</reference>
<dbReference type="Proteomes" id="UP000050502">
    <property type="component" value="Unassembled WGS sequence"/>
</dbReference>
<keyword evidence="11" id="KW-1185">Reference proteome</keyword>
<dbReference type="PANTHER" id="PTHR33202">
    <property type="entry name" value="ZINC UPTAKE REGULATION PROTEIN"/>
    <property type="match status" value="1"/>
</dbReference>
<evidence type="ECO:0000256" key="5">
    <source>
        <dbReference type="ARBA" id="ARBA00023125"/>
    </source>
</evidence>
<evidence type="ECO:0000313" key="11">
    <source>
        <dbReference type="Proteomes" id="UP000037784"/>
    </source>
</evidence>
<dbReference type="Gene3D" id="1.10.10.10">
    <property type="entry name" value="Winged helix-like DNA-binding domain superfamily/Winged helix DNA-binding domain"/>
    <property type="match status" value="1"/>
</dbReference>
<dbReference type="EMBL" id="BBZA01000058">
    <property type="protein sequence ID" value="GAP62448.1"/>
    <property type="molecule type" value="Genomic_DNA"/>
</dbReference>
<dbReference type="GO" id="GO:0003700">
    <property type="term" value="F:DNA-binding transcription factor activity"/>
    <property type="evidence" value="ECO:0007669"/>
    <property type="project" value="InterPro"/>
</dbReference>
<comment type="similarity">
    <text evidence="1">Belongs to the Fur family.</text>
</comment>
<dbReference type="FunCoup" id="A0A0M9UC15">
    <property type="interactions" value="8"/>
</dbReference>
<feature type="binding site" evidence="7">
    <location>
        <position position="95"/>
    </location>
    <ligand>
        <name>Zn(2+)</name>
        <dbReference type="ChEBI" id="CHEBI:29105"/>
    </ligand>
</feature>
<dbReference type="InterPro" id="IPR002481">
    <property type="entry name" value="FUR"/>
</dbReference>
<keyword evidence="5" id="KW-0238">DNA-binding</keyword>
<feature type="binding site" evidence="8">
    <location>
        <position position="89"/>
    </location>
    <ligand>
        <name>Fe cation</name>
        <dbReference type="ChEBI" id="CHEBI:24875"/>
    </ligand>
</feature>
<evidence type="ECO:0000256" key="1">
    <source>
        <dbReference type="ARBA" id="ARBA00007957"/>
    </source>
</evidence>
<dbReference type="STRING" id="872965.SE16_11715"/>
<dbReference type="RefSeq" id="WP_054492374.1">
    <property type="nucleotide sequence ID" value="NZ_BBZA01000058.1"/>
</dbReference>
<comment type="caution">
    <text evidence="9">The sequence shown here is derived from an EMBL/GenBank/DDBJ whole genome shotgun (WGS) entry which is preliminary data.</text>
</comment>
<dbReference type="InterPro" id="IPR043135">
    <property type="entry name" value="Fur_C"/>
</dbReference>
<feature type="binding site" evidence="7">
    <location>
        <position position="135"/>
    </location>
    <ligand>
        <name>Zn(2+)</name>
        <dbReference type="ChEBI" id="CHEBI:29105"/>
    </ligand>
</feature>
<evidence type="ECO:0000313" key="10">
    <source>
        <dbReference type="EMBL" id="KPL87187.1"/>
    </source>
</evidence>
<accession>A0A0M9UC15</accession>
<keyword evidence="7" id="KW-0479">Metal-binding</keyword>
<dbReference type="SUPFAM" id="SSF46785">
    <property type="entry name" value="Winged helix' DNA-binding domain"/>
    <property type="match status" value="1"/>
</dbReference>
<name>A0A0M9UC15_9CHLR</name>
<dbReference type="PANTHER" id="PTHR33202:SF7">
    <property type="entry name" value="FERRIC UPTAKE REGULATION PROTEIN"/>
    <property type="match status" value="1"/>
</dbReference>
<reference evidence="10 12" key="2">
    <citation type="submission" date="2015-07" db="EMBL/GenBank/DDBJ databases">
        <title>Whole genome sequence of Ardenticatena maritima DSM 23922.</title>
        <authorList>
            <person name="Hemp J."/>
            <person name="Ward L.M."/>
            <person name="Pace L.A."/>
            <person name="Fischer W.W."/>
        </authorList>
    </citation>
    <scope>NUCLEOTIDE SEQUENCE [LARGE SCALE GENOMIC DNA]</scope>
    <source>
        <strain evidence="10 12">110S</strain>
    </source>
</reference>
<dbReference type="Pfam" id="PF01475">
    <property type="entry name" value="FUR"/>
    <property type="match status" value="1"/>
</dbReference>
<protein>
    <submittedName>
        <fullName evidence="9">Fur family transcriptional regulator, ferric uptake regulator</fullName>
    </submittedName>
</protein>
<organism evidence="9 11">
    <name type="scientific">Ardenticatena maritima</name>
    <dbReference type="NCBI Taxonomy" id="872965"/>
    <lineage>
        <taxon>Bacteria</taxon>
        <taxon>Bacillati</taxon>
        <taxon>Chloroflexota</taxon>
        <taxon>Ardenticatenia</taxon>
        <taxon>Ardenticatenales</taxon>
        <taxon>Ardenticatenaceae</taxon>
        <taxon>Ardenticatena</taxon>
    </lineage>
</organism>
<keyword evidence="4" id="KW-0805">Transcription regulation</keyword>
<gene>
    <name evidence="9" type="primary">fur</name>
    <name evidence="9" type="ORF">ARMA_0871</name>
    <name evidence="10" type="ORF">SE16_11715</name>
</gene>
<keyword evidence="8" id="KW-0408">Iron</keyword>
<evidence type="ECO:0000313" key="12">
    <source>
        <dbReference type="Proteomes" id="UP000050502"/>
    </source>
</evidence>
<keyword evidence="3 7" id="KW-0862">Zinc</keyword>
<evidence type="ECO:0000256" key="2">
    <source>
        <dbReference type="ARBA" id="ARBA00022491"/>
    </source>
</evidence>
<reference evidence="9 11" key="1">
    <citation type="journal article" date="2015" name="Genome Announc.">
        <title>Draft Genome Sequence of a Heterotrophic Facultative Anaerobic Thermophilic Bacterium, Ardenticatena maritima Strain 110ST.</title>
        <authorList>
            <person name="Kawaichi S."/>
            <person name="Yoshida T."/>
            <person name="Sako Y."/>
            <person name="Nakamura R."/>
        </authorList>
    </citation>
    <scope>NUCLEOTIDE SEQUENCE [LARGE SCALE GENOMIC DNA]</scope>
    <source>
        <strain evidence="9 11">110S</strain>
    </source>
</reference>
<dbReference type="GO" id="GO:1900376">
    <property type="term" value="P:regulation of secondary metabolite biosynthetic process"/>
    <property type="evidence" value="ECO:0007669"/>
    <property type="project" value="TreeGrafter"/>
</dbReference>
<dbReference type="OrthoDB" id="8659436at2"/>
<keyword evidence="2" id="KW-0678">Repressor</keyword>